<dbReference type="Proteomes" id="UP001596055">
    <property type="component" value="Unassembled WGS sequence"/>
</dbReference>
<protein>
    <recommendedName>
        <fullName evidence="3">Rho-binding antiterminator</fullName>
    </recommendedName>
</protein>
<dbReference type="EMBL" id="JBHSNL010000001">
    <property type="protein sequence ID" value="MFC5544612.1"/>
    <property type="molecule type" value="Genomic_DNA"/>
</dbReference>
<reference evidence="2" key="1">
    <citation type="journal article" date="2019" name="Int. J. Syst. Evol. Microbiol.">
        <title>The Global Catalogue of Microorganisms (GCM) 10K type strain sequencing project: providing services to taxonomists for standard genome sequencing and annotation.</title>
        <authorList>
            <consortium name="The Broad Institute Genomics Platform"/>
            <consortium name="The Broad Institute Genome Sequencing Center for Infectious Disease"/>
            <person name="Wu L."/>
            <person name="Ma J."/>
        </authorList>
    </citation>
    <scope>NUCLEOTIDE SEQUENCE [LARGE SCALE GENOMIC DNA]</scope>
    <source>
        <strain evidence="2">CGMCC 4.1799</strain>
    </source>
</reference>
<gene>
    <name evidence="1" type="ORF">ACFPQA_06105</name>
</gene>
<evidence type="ECO:0000313" key="2">
    <source>
        <dbReference type="Proteomes" id="UP001596055"/>
    </source>
</evidence>
<proteinExistence type="predicted"/>
<comment type="caution">
    <text evidence="1">The sequence shown here is derived from an EMBL/GenBank/DDBJ whole genome shotgun (WGS) entry which is preliminary data.</text>
</comment>
<keyword evidence="2" id="KW-1185">Reference proteome</keyword>
<sequence>MTFQAEPDREPQRLIQDTLQEYRTTGRMAEIIYRDGAGQVCIAHDVIRDVFSRAGSDFVMLGRGAMLELDHIMTIDGWSPRAGNVLTQP</sequence>
<organism evidence="1 2">
    <name type="scientific">Marinobacter koreensis</name>
    <dbReference type="NCBI Taxonomy" id="335974"/>
    <lineage>
        <taxon>Bacteria</taxon>
        <taxon>Pseudomonadati</taxon>
        <taxon>Pseudomonadota</taxon>
        <taxon>Gammaproteobacteria</taxon>
        <taxon>Pseudomonadales</taxon>
        <taxon>Marinobacteraceae</taxon>
        <taxon>Marinobacter</taxon>
    </lineage>
</organism>
<evidence type="ECO:0008006" key="3">
    <source>
        <dbReference type="Google" id="ProtNLM"/>
    </source>
</evidence>
<evidence type="ECO:0000313" key="1">
    <source>
        <dbReference type="EMBL" id="MFC5544612.1"/>
    </source>
</evidence>
<name>A0ABW0RNZ0_9GAMM</name>
<accession>A0ABW0RNZ0</accession>
<dbReference type="RefSeq" id="WP_248154294.1">
    <property type="nucleotide sequence ID" value="NZ_JAKZAJ010000001.1"/>
</dbReference>